<protein>
    <recommendedName>
        <fullName evidence="3">Cell division protein SepF</fullName>
    </recommendedName>
</protein>
<dbReference type="AlphaFoldDB" id="C7DGL8"/>
<reference evidence="1 2" key="2">
    <citation type="journal article" date="2010" name="Proc. Natl. Acad. Sci. U.S.A.">
        <title>Enigmatic, ultrasmall, uncultivated Archaea.</title>
        <authorList>
            <person name="Baker B.J."/>
            <person name="Comolli L.R."/>
            <person name="Dick G.J."/>
            <person name="Hauser L.J."/>
            <person name="Hyatt D."/>
            <person name="Dill B.D."/>
            <person name="Land M.L."/>
            <person name="Verberkmoes N.C."/>
            <person name="Hettich R.L."/>
            <person name="Banfield J.F."/>
        </authorList>
    </citation>
    <scope>NUCLEOTIDE SEQUENCE [LARGE SCALE GENOMIC DNA]</scope>
    <source>
        <strain evidence="1">ARMAN-2</strain>
    </source>
</reference>
<keyword evidence="2" id="KW-1185">Reference proteome</keyword>
<dbReference type="Gene3D" id="3.30.110.150">
    <property type="entry name" value="SepF-like protein"/>
    <property type="match status" value="1"/>
</dbReference>
<accession>C7DGL8</accession>
<dbReference type="EMBL" id="GG697238">
    <property type="protein sequence ID" value="EET90365.1"/>
    <property type="molecule type" value="Genomic_DNA"/>
</dbReference>
<dbReference type="Pfam" id="PF04472">
    <property type="entry name" value="SepF"/>
    <property type="match status" value="1"/>
</dbReference>
<gene>
    <name evidence="1" type="ORF">UNLARM2_0219</name>
</gene>
<proteinExistence type="predicted"/>
<dbReference type="Proteomes" id="UP000332487">
    <property type="component" value="Unassembled WGS sequence"/>
</dbReference>
<evidence type="ECO:0000313" key="2">
    <source>
        <dbReference type="Proteomes" id="UP000332487"/>
    </source>
</evidence>
<dbReference type="InterPro" id="IPR007561">
    <property type="entry name" value="Cell_div_SepF/SepF-rel"/>
</dbReference>
<reference evidence="1 2" key="1">
    <citation type="journal article" date="2009" name="Genome Biol.">
        <title>Community-wide analysis of microbial genome sequence signatures.</title>
        <authorList>
            <person name="Dick G.J."/>
            <person name="Andersson A.F."/>
            <person name="Baker B.J."/>
            <person name="Simmons S.L."/>
            <person name="Thomas B.C."/>
            <person name="Yelton A.P."/>
            <person name="Banfield J.F."/>
        </authorList>
    </citation>
    <scope>NUCLEOTIDE SEQUENCE [LARGE SCALE GENOMIC DNA]</scope>
    <source>
        <strain evidence="1">ARMAN-2</strain>
    </source>
</reference>
<organism evidence="1 2">
    <name type="scientific">Candidatus Micrarchaeum acidiphilum ARMAN-2</name>
    <dbReference type="NCBI Taxonomy" id="425595"/>
    <lineage>
        <taxon>Archaea</taxon>
        <taxon>Candidatus Micrarchaeota</taxon>
        <taxon>Candidatus Micrarchaeia</taxon>
        <taxon>Candidatus Micrarchaeales</taxon>
        <taxon>Candidatus Micrarchaeaceae</taxon>
        <taxon>Candidatus Micrarchaeum</taxon>
    </lineage>
</organism>
<dbReference type="InterPro" id="IPR038594">
    <property type="entry name" value="SepF-like_sf"/>
</dbReference>
<evidence type="ECO:0000313" key="1">
    <source>
        <dbReference type="EMBL" id="EET90365.1"/>
    </source>
</evidence>
<sequence length="127" mass="14314">MGLFDKLGKGLGVSKDMNVEEYMTSEEMENVDVLNEPADFYIKPVALKDESDIAVIEAELNKKNIILLNTSEMKNRENTTKKIIDSIKEFVTKMNGDIAAIDNNKLIITPAKVKIIKNRKRPDQAQS</sequence>
<evidence type="ECO:0008006" key="3">
    <source>
        <dbReference type="Google" id="ProtNLM"/>
    </source>
</evidence>
<name>C7DGL8_MICA2</name>